<dbReference type="EC" id="2.3.1.9" evidence="2"/>
<reference evidence="15 16" key="1">
    <citation type="submission" date="2020-12" db="EMBL/GenBank/DDBJ databases">
        <title>FDA dAtabase for Regulatory Grade micrObial Sequences (FDA-ARGOS): Supporting development and validation of Infectious Disease Dx tests.</title>
        <authorList>
            <person name="Sproer C."/>
            <person name="Gronow S."/>
            <person name="Severitt S."/>
            <person name="Schroder I."/>
            <person name="Tallon L."/>
            <person name="Sadzewicz L."/>
            <person name="Zhao X."/>
            <person name="Boylan J."/>
            <person name="Ott S."/>
            <person name="Bowen H."/>
            <person name="Vavikolanu K."/>
            <person name="Mehta A."/>
            <person name="Aluvathingal J."/>
            <person name="Nadendla S."/>
            <person name="Lowell S."/>
            <person name="Myers T."/>
            <person name="Yan Y."/>
            <person name="Sichtig H."/>
        </authorList>
    </citation>
    <scope>NUCLEOTIDE SEQUENCE [LARGE SCALE GENOMIC DNA]</scope>
    <source>
        <strain evidence="12 15">FDAARGOS_938</strain>
        <strain evidence="13 16">FDAARGOS_991</strain>
    </source>
</reference>
<dbReference type="Proteomes" id="UP000594774">
    <property type="component" value="Chromosome"/>
</dbReference>
<organism evidence="11 17">
    <name type="scientific">Corynebacterium amycolatum</name>
    <dbReference type="NCBI Taxonomy" id="43765"/>
    <lineage>
        <taxon>Bacteria</taxon>
        <taxon>Bacillati</taxon>
        <taxon>Actinomycetota</taxon>
        <taxon>Actinomycetes</taxon>
        <taxon>Mycobacteriales</taxon>
        <taxon>Corynebacteriaceae</taxon>
        <taxon>Corynebacterium</taxon>
    </lineage>
</organism>
<evidence type="ECO:0000313" key="16">
    <source>
        <dbReference type="Proteomes" id="UP000595198"/>
    </source>
</evidence>
<dbReference type="Pfam" id="PF00108">
    <property type="entry name" value="Thiolase_N"/>
    <property type="match status" value="1"/>
</dbReference>
<feature type="active site" description="Proton acceptor" evidence="7">
    <location>
        <position position="388"/>
    </location>
</feature>
<dbReference type="Proteomes" id="UP000595198">
    <property type="component" value="Chromosome"/>
</dbReference>
<dbReference type="Proteomes" id="UP001223646">
    <property type="component" value="Unassembled WGS sequence"/>
</dbReference>
<feature type="domain" description="Thiolase N-terminal" evidence="9">
    <location>
        <begin position="12"/>
        <end position="271"/>
    </location>
</feature>
<name>A0A1V2CCM9_CORAY</name>
<evidence type="ECO:0000256" key="1">
    <source>
        <dbReference type="ARBA" id="ARBA00010982"/>
    </source>
</evidence>
<reference evidence="14" key="2">
    <citation type="submission" date="2023-03" db="EMBL/GenBank/DDBJ databases">
        <title>Corynebacterium amycolatum SB-1.</title>
        <authorList>
            <person name="Jo H."/>
        </authorList>
    </citation>
    <scope>NUCLEOTIDE SEQUENCE</scope>
    <source>
        <strain evidence="14">SB-1</strain>
    </source>
</reference>
<evidence type="ECO:0000259" key="9">
    <source>
        <dbReference type="Pfam" id="PF00108"/>
    </source>
</evidence>
<feature type="active site" description="Acyl-thioester intermediate" evidence="7">
    <location>
        <position position="96"/>
    </location>
</feature>
<evidence type="ECO:0000259" key="10">
    <source>
        <dbReference type="Pfam" id="PF02803"/>
    </source>
</evidence>
<dbReference type="Gene3D" id="3.40.47.10">
    <property type="match status" value="2"/>
</dbReference>
<reference evidence="11" key="3">
    <citation type="submission" date="2023-05" db="EMBL/GenBank/DDBJ databases">
        <authorList>
            <person name="Du J."/>
        </authorList>
    </citation>
    <scope>NUCLEOTIDE SEQUENCE</scope>
    <source>
        <strain evidence="11">UMB1064</strain>
    </source>
</reference>
<dbReference type="EMBL" id="CP065628">
    <property type="protein sequence ID" value="QPR31839.1"/>
    <property type="molecule type" value="Genomic_DNA"/>
</dbReference>
<dbReference type="SUPFAM" id="SSF53901">
    <property type="entry name" value="Thiolase-like"/>
    <property type="match status" value="2"/>
</dbReference>
<dbReference type="PANTHER" id="PTHR18919">
    <property type="entry name" value="ACETYL-COA C-ACYLTRANSFERASE"/>
    <property type="match status" value="1"/>
</dbReference>
<keyword evidence="3 8" id="KW-0808">Transferase</keyword>
<dbReference type="EMBL" id="CP066023">
    <property type="protein sequence ID" value="QQB83717.1"/>
    <property type="molecule type" value="Genomic_DNA"/>
</dbReference>
<evidence type="ECO:0000256" key="5">
    <source>
        <dbReference type="ARBA" id="ARBA00030755"/>
    </source>
</evidence>
<evidence type="ECO:0000256" key="7">
    <source>
        <dbReference type="PIRSR" id="PIRSR000429-1"/>
    </source>
</evidence>
<evidence type="ECO:0000313" key="14">
    <source>
        <dbReference type="EMBL" id="WET44683.1"/>
    </source>
</evidence>
<comment type="similarity">
    <text evidence="1 8">Belongs to the thiolase-like superfamily. Thiolase family.</text>
</comment>
<dbReference type="InterPro" id="IPR020615">
    <property type="entry name" value="Thiolase_acyl_enz_int_AS"/>
</dbReference>
<dbReference type="NCBIfam" id="TIGR01930">
    <property type="entry name" value="AcCoA-C-Actrans"/>
    <property type="match status" value="1"/>
</dbReference>
<dbReference type="GO" id="GO:0003985">
    <property type="term" value="F:acetyl-CoA C-acetyltransferase activity"/>
    <property type="evidence" value="ECO:0007669"/>
    <property type="project" value="UniProtKB-EC"/>
</dbReference>
<dbReference type="EMBL" id="JASOOY020000020">
    <property type="protein sequence ID" value="MEO3717012.1"/>
    <property type="molecule type" value="Genomic_DNA"/>
</dbReference>
<dbReference type="PANTHER" id="PTHR18919:SF107">
    <property type="entry name" value="ACETYL-COA ACETYLTRANSFERASE, CYTOSOLIC"/>
    <property type="match status" value="1"/>
</dbReference>
<evidence type="ECO:0000256" key="4">
    <source>
        <dbReference type="ARBA" id="ARBA00023315"/>
    </source>
</evidence>
<evidence type="ECO:0000313" key="11">
    <source>
        <dbReference type="EMBL" id="MEO3717012.1"/>
    </source>
</evidence>
<feature type="active site" description="Proton acceptor" evidence="7">
    <location>
        <position position="358"/>
    </location>
</feature>
<evidence type="ECO:0000313" key="15">
    <source>
        <dbReference type="Proteomes" id="UP000594774"/>
    </source>
</evidence>
<keyword evidence="4 8" id="KW-0012">Acyltransferase</keyword>
<feature type="domain" description="Thiolase C-terminal" evidence="10">
    <location>
        <begin position="281"/>
        <end position="399"/>
    </location>
</feature>
<evidence type="ECO:0000313" key="13">
    <source>
        <dbReference type="EMBL" id="QQB83717.1"/>
    </source>
</evidence>
<dbReference type="AlphaFoldDB" id="A0A1V2CCM9"/>
<dbReference type="OrthoDB" id="4475716at2"/>
<evidence type="ECO:0000313" key="17">
    <source>
        <dbReference type="Proteomes" id="UP001223646"/>
    </source>
</evidence>
<dbReference type="GeneID" id="92767450"/>
<evidence type="ECO:0000256" key="6">
    <source>
        <dbReference type="ARBA" id="ARBA00040529"/>
    </source>
</evidence>
<gene>
    <name evidence="12" type="ORF">I6G95_05330</name>
    <name evidence="13" type="ORF">I6H48_05900</name>
    <name evidence="14" type="ORF">P2W56_04425</name>
    <name evidence="11" type="ORF">QP460_005345</name>
</gene>
<proteinExistence type="inferred from homology"/>
<protein>
    <recommendedName>
        <fullName evidence="6">Probable acetyl-CoA acetyltransferase</fullName>
        <ecNumber evidence="2">2.3.1.9</ecNumber>
    </recommendedName>
    <alternativeName>
        <fullName evidence="5">Acetoacetyl-CoA thiolase</fullName>
    </alternativeName>
</protein>
<dbReference type="Pfam" id="PF02803">
    <property type="entry name" value="Thiolase_C"/>
    <property type="match status" value="1"/>
</dbReference>
<reference evidence="11" key="4">
    <citation type="submission" date="2024-05" db="EMBL/GenBank/DDBJ databases">
        <authorList>
            <person name="Wolfe A."/>
        </authorList>
    </citation>
    <scope>NUCLEOTIDE SEQUENCE</scope>
    <source>
        <strain evidence="11">UMB1064</strain>
    </source>
</reference>
<dbReference type="InterPro" id="IPR020616">
    <property type="entry name" value="Thiolase_N"/>
</dbReference>
<evidence type="ECO:0000256" key="2">
    <source>
        <dbReference type="ARBA" id="ARBA00012705"/>
    </source>
</evidence>
<evidence type="ECO:0000256" key="3">
    <source>
        <dbReference type="ARBA" id="ARBA00022679"/>
    </source>
</evidence>
<dbReference type="RefSeq" id="WP_038627863.1">
    <property type="nucleotide sequence ID" value="NZ_CP046975.1"/>
</dbReference>
<evidence type="ECO:0000256" key="8">
    <source>
        <dbReference type="RuleBase" id="RU003557"/>
    </source>
</evidence>
<dbReference type="InterPro" id="IPR020613">
    <property type="entry name" value="Thiolase_CS"/>
</dbReference>
<dbReference type="CDD" id="cd00751">
    <property type="entry name" value="thiolase"/>
    <property type="match status" value="1"/>
</dbReference>
<accession>A0A1V2CCM9</accession>
<dbReference type="PIRSF" id="PIRSF000429">
    <property type="entry name" value="Ac-CoA_Ac_transf"/>
    <property type="match status" value="1"/>
</dbReference>
<sequence length="402" mass="41805">MSNLPAPSPNDVVILAGARTPQGKLLGQLAPLTSVELGAHAVKHAVQRSGVAPEEVQHVVLGQVILAGAGQNPARQVAIKAGLPWNTTAEIVNKVCLSGLNAVIHAARLIRLGDADVVVAGGQESMTHAPHVARGVRQGKSFGALKLEDTLERDGLVDSFDGVSMGTLTDGPNSDLGISREQQDEVAAASHQRAAKAQEDGIFAQEIAPIEIPQRKGDPVVVDTDQGIRPETTVETLAKLRPVFLKENGTITAGNSSPISDGAAAVVLASRAYAEKHGLDYLAVVGKAGQTAGPDNSLHAQPADSLKEALRRAEWDAQELDFIEINEAFGAVAVKSLRELDYPLEKTNIHGGAIALGHPIGCSGARLTLTAAMELNRRGSGRAGVSLCGGGGQGDALLLYRD</sequence>
<dbReference type="PROSITE" id="PS00098">
    <property type="entry name" value="THIOLASE_1"/>
    <property type="match status" value="1"/>
</dbReference>
<dbReference type="EMBL" id="CP120206">
    <property type="protein sequence ID" value="WET44683.1"/>
    <property type="molecule type" value="Genomic_DNA"/>
</dbReference>
<keyword evidence="16" id="KW-1185">Reference proteome</keyword>
<dbReference type="InterPro" id="IPR016039">
    <property type="entry name" value="Thiolase-like"/>
</dbReference>
<evidence type="ECO:0000313" key="12">
    <source>
        <dbReference type="EMBL" id="QPR31839.1"/>
    </source>
</evidence>
<dbReference type="PROSITE" id="PS00737">
    <property type="entry name" value="THIOLASE_2"/>
    <property type="match status" value="1"/>
</dbReference>
<dbReference type="Proteomes" id="UP001220238">
    <property type="component" value="Chromosome"/>
</dbReference>
<dbReference type="InterPro" id="IPR002155">
    <property type="entry name" value="Thiolase"/>
</dbReference>
<dbReference type="InterPro" id="IPR020617">
    <property type="entry name" value="Thiolase_C"/>
</dbReference>